<keyword evidence="4" id="KW-1185">Reference proteome</keyword>
<protein>
    <recommendedName>
        <fullName evidence="2">RRM domain-containing protein</fullName>
    </recommendedName>
</protein>
<evidence type="ECO:0000313" key="4">
    <source>
        <dbReference type="Proteomes" id="UP001396334"/>
    </source>
</evidence>
<dbReference type="SUPFAM" id="SSF54928">
    <property type="entry name" value="RNA-binding domain, RBD"/>
    <property type="match status" value="1"/>
</dbReference>
<dbReference type="Gene3D" id="3.30.70.330">
    <property type="match status" value="1"/>
</dbReference>
<dbReference type="EMBL" id="JBBPBN010000003">
    <property type="protein sequence ID" value="KAK9043326.1"/>
    <property type="molecule type" value="Genomic_DNA"/>
</dbReference>
<feature type="domain" description="RRM" evidence="2">
    <location>
        <begin position="14"/>
        <end position="94"/>
    </location>
</feature>
<reference evidence="3 4" key="1">
    <citation type="journal article" date="2024" name="G3 (Bethesda)">
        <title>Genome assembly of Hibiscus sabdariffa L. provides insights into metabolisms of medicinal natural products.</title>
        <authorList>
            <person name="Kim T."/>
        </authorList>
    </citation>
    <scope>NUCLEOTIDE SEQUENCE [LARGE SCALE GENOMIC DNA]</scope>
    <source>
        <strain evidence="3">TK-2024</strain>
        <tissue evidence="3">Old leaves</tissue>
    </source>
</reference>
<dbReference type="InterPro" id="IPR035979">
    <property type="entry name" value="RBD_domain_sf"/>
</dbReference>
<dbReference type="Pfam" id="PF00076">
    <property type="entry name" value="RRM_1"/>
    <property type="match status" value="1"/>
</dbReference>
<proteinExistence type="predicted"/>
<dbReference type="PROSITE" id="PS50102">
    <property type="entry name" value="RRM"/>
    <property type="match status" value="1"/>
</dbReference>
<keyword evidence="1" id="KW-0694">RNA-binding</keyword>
<evidence type="ECO:0000256" key="1">
    <source>
        <dbReference type="PROSITE-ProRule" id="PRU00176"/>
    </source>
</evidence>
<dbReference type="CDD" id="cd00590">
    <property type="entry name" value="RRM_SF"/>
    <property type="match status" value="1"/>
</dbReference>
<evidence type="ECO:0000313" key="3">
    <source>
        <dbReference type="EMBL" id="KAK9043326.1"/>
    </source>
</evidence>
<accession>A0ABR2U1D8</accession>
<comment type="caution">
    <text evidence="3">The sequence shown here is derived from an EMBL/GenBank/DDBJ whole genome shotgun (WGS) entry which is preliminary data.</text>
</comment>
<dbReference type="InterPro" id="IPR012677">
    <property type="entry name" value="Nucleotide-bd_a/b_plait_sf"/>
</dbReference>
<dbReference type="Proteomes" id="UP001396334">
    <property type="component" value="Unassembled WGS sequence"/>
</dbReference>
<dbReference type="InterPro" id="IPR000504">
    <property type="entry name" value="RRM_dom"/>
</dbReference>
<organism evidence="3 4">
    <name type="scientific">Hibiscus sabdariffa</name>
    <name type="common">roselle</name>
    <dbReference type="NCBI Taxonomy" id="183260"/>
    <lineage>
        <taxon>Eukaryota</taxon>
        <taxon>Viridiplantae</taxon>
        <taxon>Streptophyta</taxon>
        <taxon>Embryophyta</taxon>
        <taxon>Tracheophyta</taxon>
        <taxon>Spermatophyta</taxon>
        <taxon>Magnoliopsida</taxon>
        <taxon>eudicotyledons</taxon>
        <taxon>Gunneridae</taxon>
        <taxon>Pentapetalae</taxon>
        <taxon>rosids</taxon>
        <taxon>malvids</taxon>
        <taxon>Malvales</taxon>
        <taxon>Malvaceae</taxon>
        <taxon>Malvoideae</taxon>
        <taxon>Hibiscus</taxon>
    </lineage>
</organism>
<evidence type="ECO:0000259" key="2">
    <source>
        <dbReference type="PROSITE" id="PS50102"/>
    </source>
</evidence>
<name>A0ABR2U1D8_9ROSI</name>
<gene>
    <name evidence="3" type="ORF">V6N11_071671</name>
</gene>
<sequence>MVGSSFALRKRRGFSAFVDNVSKRIHYSTLRKAFSVYGDILDVYVAYRNKRRSWYRSTFAFIRYRSIQGARLVIEKGDETIMNGFRVKVFLAKQKSATPEATCAGDGDRRASTRCWDIIRKN</sequence>
<dbReference type="SMART" id="SM00360">
    <property type="entry name" value="RRM"/>
    <property type="match status" value="1"/>
</dbReference>